<dbReference type="Gene3D" id="3.40.50.300">
    <property type="entry name" value="P-loop containing nucleotide triphosphate hydrolases"/>
    <property type="match status" value="1"/>
</dbReference>
<accession>A0ABV6RRC7</accession>
<protein>
    <recommendedName>
        <fullName evidence="3">G domain-containing protein</fullName>
    </recommendedName>
</protein>
<name>A0ABV6RRC7_9GAMM</name>
<sequence>MPIEWFTAARYGFTAAKAGYDYRHAVQRYWTKAKAFADRGETQIVITGSPGAGKTVLIGQMHGKARTLYYENPDASLGVETDAIQFGQWGKLVRTLPGQTNLRTAGEIDVYTNNTSLEGVIHVVDWGYSAPRTPAVLASLVNKDGIRTIDQLREYNLRIELDSLKFELANIRRLFYSKRRPKWLVIAVNKVDLFYNDADRSLVYYHKDGEGLFASALKSLETDLGASHLRIETIQVCASEENFEYNGHKVASCLERGQKDKILRDFVNSVAIIAESNQ</sequence>
<keyword evidence="2" id="KW-1185">Reference proteome</keyword>
<evidence type="ECO:0000313" key="2">
    <source>
        <dbReference type="Proteomes" id="UP001589896"/>
    </source>
</evidence>
<dbReference type="Proteomes" id="UP001589896">
    <property type="component" value="Unassembled WGS sequence"/>
</dbReference>
<gene>
    <name evidence="1" type="ORF">ACFFGH_16980</name>
</gene>
<dbReference type="EMBL" id="JBHLTG010000004">
    <property type="protein sequence ID" value="MFC0679534.1"/>
    <property type="molecule type" value="Genomic_DNA"/>
</dbReference>
<dbReference type="SUPFAM" id="SSF52540">
    <property type="entry name" value="P-loop containing nucleoside triphosphate hydrolases"/>
    <property type="match status" value="1"/>
</dbReference>
<proteinExistence type="predicted"/>
<evidence type="ECO:0000313" key="1">
    <source>
        <dbReference type="EMBL" id="MFC0679534.1"/>
    </source>
</evidence>
<reference evidence="1 2" key="1">
    <citation type="submission" date="2024-09" db="EMBL/GenBank/DDBJ databases">
        <authorList>
            <person name="Sun Q."/>
            <person name="Mori K."/>
        </authorList>
    </citation>
    <scope>NUCLEOTIDE SEQUENCE [LARGE SCALE GENOMIC DNA]</scope>
    <source>
        <strain evidence="1 2">KCTC 23076</strain>
    </source>
</reference>
<organism evidence="1 2">
    <name type="scientific">Lysobacter korlensis</name>
    <dbReference type="NCBI Taxonomy" id="553636"/>
    <lineage>
        <taxon>Bacteria</taxon>
        <taxon>Pseudomonadati</taxon>
        <taxon>Pseudomonadota</taxon>
        <taxon>Gammaproteobacteria</taxon>
        <taxon>Lysobacterales</taxon>
        <taxon>Lysobacteraceae</taxon>
        <taxon>Lysobacter</taxon>
    </lineage>
</organism>
<dbReference type="InterPro" id="IPR027417">
    <property type="entry name" value="P-loop_NTPase"/>
</dbReference>
<dbReference type="RefSeq" id="WP_386670418.1">
    <property type="nucleotide sequence ID" value="NZ_JBHLTG010000004.1"/>
</dbReference>
<evidence type="ECO:0008006" key="3">
    <source>
        <dbReference type="Google" id="ProtNLM"/>
    </source>
</evidence>
<comment type="caution">
    <text evidence="1">The sequence shown here is derived from an EMBL/GenBank/DDBJ whole genome shotgun (WGS) entry which is preliminary data.</text>
</comment>